<reference evidence="2 3" key="1">
    <citation type="submission" date="2019-08" db="EMBL/GenBank/DDBJ databases">
        <authorList>
            <person name="Peeters C."/>
        </authorList>
    </citation>
    <scope>NUCLEOTIDE SEQUENCE [LARGE SCALE GENOMIC DNA]</scope>
    <source>
        <strain evidence="2 3">LMG 30175</strain>
    </source>
</reference>
<organism evidence="2 3">
    <name type="scientific">Pandoraea terrae</name>
    <dbReference type="NCBI Taxonomy" id="1537710"/>
    <lineage>
        <taxon>Bacteria</taxon>
        <taxon>Pseudomonadati</taxon>
        <taxon>Pseudomonadota</taxon>
        <taxon>Betaproteobacteria</taxon>
        <taxon>Burkholderiales</taxon>
        <taxon>Burkholderiaceae</taxon>
        <taxon>Pandoraea</taxon>
    </lineage>
</organism>
<accession>A0A5E4UU54</accession>
<evidence type="ECO:0000259" key="1">
    <source>
        <dbReference type="Pfam" id="PF00501"/>
    </source>
</evidence>
<dbReference type="Gene3D" id="3.40.50.980">
    <property type="match status" value="1"/>
</dbReference>
<dbReference type="GO" id="GO:0016874">
    <property type="term" value="F:ligase activity"/>
    <property type="evidence" value="ECO:0007669"/>
    <property type="project" value="UniProtKB-KW"/>
</dbReference>
<dbReference type="RefSeq" id="WP_224788703.1">
    <property type="nucleotide sequence ID" value="NZ_CABPRZ010000007.1"/>
</dbReference>
<dbReference type="PANTHER" id="PTHR43767">
    <property type="entry name" value="LONG-CHAIN-FATTY-ACID--COA LIGASE"/>
    <property type="match status" value="1"/>
</dbReference>
<protein>
    <submittedName>
        <fullName evidence="2">Fatty acid--CoA ligase</fullName>
    </submittedName>
</protein>
<proteinExistence type="predicted"/>
<dbReference type="PANTHER" id="PTHR43767:SF1">
    <property type="entry name" value="NONRIBOSOMAL PEPTIDE SYNTHASE PES1 (EUROFUNG)-RELATED"/>
    <property type="match status" value="1"/>
</dbReference>
<dbReference type="Proteomes" id="UP000414233">
    <property type="component" value="Unassembled WGS sequence"/>
</dbReference>
<keyword evidence="3" id="KW-1185">Reference proteome</keyword>
<sequence length="171" mass="18560">MINTSVTRPAVLADILRVPSPETIALEYQGRAWSYGHLANASERIAAALAARGIRSGDRVAIWLPNSGDWFVAAFGCYRLGAAYVSINLRLTGREVGELLVRTRAAVLFCIDGAENEIDLRQMKALRLIVNTGDGELSAGENGVQSAGLDWLDGKKKVRYDGTDGRLRRAT</sequence>
<dbReference type="EMBL" id="CABPRZ010000007">
    <property type="protein sequence ID" value="VVE03511.1"/>
    <property type="molecule type" value="Genomic_DNA"/>
</dbReference>
<dbReference type="SUPFAM" id="SSF56801">
    <property type="entry name" value="Acetyl-CoA synthetase-like"/>
    <property type="match status" value="1"/>
</dbReference>
<dbReference type="Pfam" id="PF00501">
    <property type="entry name" value="AMP-binding"/>
    <property type="match status" value="1"/>
</dbReference>
<keyword evidence="2" id="KW-0436">Ligase</keyword>
<feature type="domain" description="AMP-dependent synthetase/ligase" evidence="1">
    <location>
        <begin position="21"/>
        <end position="117"/>
    </location>
</feature>
<dbReference type="AlphaFoldDB" id="A0A5E4UU54"/>
<gene>
    <name evidence="2" type="ORF">PTE30175_02188</name>
</gene>
<evidence type="ECO:0000313" key="3">
    <source>
        <dbReference type="Proteomes" id="UP000414233"/>
    </source>
</evidence>
<dbReference type="InterPro" id="IPR000873">
    <property type="entry name" value="AMP-dep_synth/lig_dom"/>
</dbReference>
<evidence type="ECO:0000313" key="2">
    <source>
        <dbReference type="EMBL" id="VVE03511.1"/>
    </source>
</evidence>
<name>A0A5E4UU54_9BURK</name>
<dbReference type="InterPro" id="IPR050237">
    <property type="entry name" value="ATP-dep_AMP-bd_enzyme"/>
</dbReference>